<dbReference type="SMART" id="SM00320">
    <property type="entry name" value="WD40"/>
    <property type="match status" value="14"/>
</dbReference>
<evidence type="ECO:0000256" key="2">
    <source>
        <dbReference type="ARBA" id="ARBA00022737"/>
    </source>
</evidence>
<feature type="domain" description="AAA+ ATPase" evidence="4">
    <location>
        <begin position="134"/>
        <end position="289"/>
    </location>
</feature>
<feature type="repeat" description="WD" evidence="3">
    <location>
        <begin position="692"/>
        <end position="733"/>
    </location>
</feature>
<feature type="repeat" description="WD" evidence="3">
    <location>
        <begin position="1116"/>
        <end position="1157"/>
    </location>
</feature>
<dbReference type="PRINTS" id="PR00364">
    <property type="entry name" value="DISEASERSIST"/>
</dbReference>
<evidence type="ECO:0000256" key="1">
    <source>
        <dbReference type="ARBA" id="ARBA00022574"/>
    </source>
</evidence>
<reference evidence="6" key="1">
    <citation type="submission" date="2018-02" db="EMBL/GenBank/DDBJ databases">
        <authorList>
            <person name="Moore K."/>
            <person name="Momper L."/>
        </authorList>
    </citation>
    <scope>NUCLEOTIDE SEQUENCE [LARGE SCALE GENOMIC DNA]</scope>
    <source>
        <strain evidence="6">ULC18</strain>
    </source>
</reference>
<dbReference type="SMART" id="SM00382">
    <property type="entry name" value="AAA"/>
    <property type="match status" value="1"/>
</dbReference>
<feature type="repeat" description="WD" evidence="3">
    <location>
        <begin position="734"/>
        <end position="775"/>
    </location>
</feature>
<dbReference type="PRINTS" id="PR00320">
    <property type="entry name" value="GPROTEINBRPT"/>
</dbReference>
<dbReference type="AlphaFoldDB" id="A0A2T1E4G0"/>
<protein>
    <recommendedName>
        <fullName evidence="4">AAA+ ATPase domain-containing protein</fullName>
    </recommendedName>
</protein>
<evidence type="ECO:0000256" key="3">
    <source>
        <dbReference type="PROSITE-ProRule" id="PRU00221"/>
    </source>
</evidence>
<dbReference type="PROSITE" id="PS00678">
    <property type="entry name" value="WD_REPEATS_1"/>
    <property type="match status" value="10"/>
</dbReference>
<dbReference type="InterPro" id="IPR020472">
    <property type="entry name" value="WD40_PAC1"/>
</dbReference>
<feature type="repeat" description="WD" evidence="3">
    <location>
        <begin position="566"/>
        <end position="607"/>
    </location>
</feature>
<dbReference type="PANTHER" id="PTHR19879">
    <property type="entry name" value="TRANSCRIPTION INITIATION FACTOR TFIID"/>
    <property type="match status" value="1"/>
</dbReference>
<reference evidence="5 6" key="2">
    <citation type="submission" date="2018-03" db="EMBL/GenBank/DDBJ databases">
        <title>The ancient ancestry and fast evolution of plastids.</title>
        <authorList>
            <person name="Moore K.R."/>
            <person name="Magnabosco C."/>
            <person name="Momper L."/>
            <person name="Gold D.A."/>
            <person name="Bosak T."/>
            <person name="Fournier G.P."/>
        </authorList>
    </citation>
    <scope>NUCLEOTIDE SEQUENCE [LARGE SCALE GENOMIC DNA]</scope>
    <source>
        <strain evidence="5 6">ULC18</strain>
    </source>
</reference>
<dbReference type="Pfam" id="PF25173">
    <property type="entry name" value="Beta-prop_WDR3_1st"/>
    <property type="match status" value="1"/>
</dbReference>
<dbReference type="Pfam" id="PF00931">
    <property type="entry name" value="NB-ARC"/>
    <property type="match status" value="1"/>
</dbReference>
<feature type="repeat" description="WD" evidence="3">
    <location>
        <begin position="901"/>
        <end position="942"/>
    </location>
</feature>
<dbReference type="InterPro" id="IPR036322">
    <property type="entry name" value="WD40_repeat_dom_sf"/>
</dbReference>
<dbReference type="CDD" id="cd00200">
    <property type="entry name" value="WD40"/>
    <property type="match status" value="2"/>
</dbReference>
<dbReference type="Gene3D" id="2.130.10.10">
    <property type="entry name" value="YVTN repeat-like/Quinoprotein amine dehydrogenase"/>
    <property type="match status" value="5"/>
</dbReference>
<feature type="repeat" description="WD" evidence="3">
    <location>
        <begin position="608"/>
        <end position="649"/>
    </location>
</feature>
<dbReference type="Proteomes" id="UP000239576">
    <property type="component" value="Unassembled WGS sequence"/>
</dbReference>
<dbReference type="RefSeq" id="WP_106257345.1">
    <property type="nucleotide sequence ID" value="NZ_CAWNSW010000104.1"/>
</dbReference>
<feature type="repeat" description="WD" evidence="3">
    <location>
        <begin position="942"/>
        <end position="983"/>
    </location>
</feature>
<proteinExistence type="predicted"/>
<dbReference type="GO" id="GO:0043531">
    <property type="term" value="F:ADP binding"/>
    <property type="evidence" value="ECO:0007669"/>
    <property type="project" value="InterPro"/>
</dbReference>
<dbReference type="SUPFAM" id="SSF52540">
    <property type="entry name" value="P-loop containing nucleoside triphosphate hydrolases"/>
    <property type="match status" value="1"/>
</dbReference>
<comment type="caution">
    <text evidence="5">The sequence shown here is derived from an EMBL/GenBank/DDBJ whole genome shotgun (WGS) entry which is preliminary data.</text>
</comment>
<evidence type="ECO:0000259" key="4">
    <source>
        <dbReference type="SMART" id="SM00382"/>
    </source>
</evidence>
<dbReference type="SUPFAM" id="SSF50998">
    <property type="entry name" value="Quinoprotein alcohol dehydrogenase-like"/>
    <property type="match status" value="1"/>
</dbReference>
<feature type="repeat" description="WD" evidence="3">
    <location>
        <begin position="984"/>
        <end position="1025"/>
    </location>
</feature>
<dbReference type="PROSITE" id="PS50294">
    <property type="entry name" value="WD_REPEATS_REGION"/>
    <property type="match status" value="14"/>
</dbReference>
<dbReference type="InterPro" id="IPR027417">
    <property type="entry name" value="P-loop_NTPase"/>
</dbReference>
<feature type="repeat" description="WD" evidence="3">
    <location>
        <begin position="1032"/>
        <end position="1066"/>
    </location>
</feature>
<dbReference type="InterPro" id="IPR011047">
    <property type="entry name" value="Quinoprotein_ADH-like_sf"/>
</dbReference>
<dbReference type="SUPFAM" id="SSF50978">
    <property type="entry name" value="WD40 repeat-like"/>
    <property type="match status" value="1"/>
</dbReference>
<dbReference type="PANTHER" id="PTHR19879:SF9">
    <property type="entry name" value="TRANSCRIPTION INITIATION FACTOR TFIID SUBUNIT 5"/>
    <property type="match status" value="1"/>
</dbReference>
<dbReference type="SUPFAM" id="SSF141571">
    <property type="entry name" value="Pentapeptide repeat-like"/>
    <property type="match status" value="1"/>
</dbReference>
<name>A0A2T1E4G0_9CYAN</name>
<feature type="repeat" description="WD" evidence="3">
    <location>
        <begin position="650"/>
        <end position="691"/>
    </location>
</feature>
<dbReference type="Gene3D" id="3.40.50.300">
    <property type="entry name" value="P-loop containing nucleotide triphosphate hydrolases"/>
    <property type="match status" value="1"/>
</dbReference>
<gene>
    <name evidence="5" type="ORF">C7B82_16240</name>
</gene>
<dbReference type="InterPro" id="IPR015943">
    <property type="entry name" value="WD40/YVTN_repeat-like_dom_sf"/>
</dbReference>
<dbReference type="InterPro" id="IPR003593">
    <property type="entry name" value="AAA+_ATPase"/>
</dbReference>
<feature type="repeat" description="WD" evidence="3">
    <location>
        <begin position="860"/>
        <end position="901"/>
    </location>
</feature>
<evidence type="ECO:0000313" key="5">
    <source>
        <dbReference type="EMBL" id="PSB27629.1"/>
    </source>
</evidence>
<dbReference type="InterPro" id="IPR002182">
    <property type="entry name" value="NB-ARC"/>
</dbReference>
<feature type="repeat" description="WD" evidence="3">
    <location>
        <begin position="1067"/>
        <end position="1115"/>
    </location>
</feature>
<organism evidence="5 6">
    <name type="scientific">Stenomitos frigidus ULC18</name>
    <dbReference type="NCBI Taxonomy" id="2107698"/>
    <lineage>
        <taxon>Bacteria</taxon>
        <taxon>Bacillati</taxon>
        <taxon>Cyanobacteriota</taxon>
        <taxon>Cyanophyceae</taxon>
        <taxon>Leptolyngbyales</taxon>
        <taxon>Leptolyngbyaceae</taxon>
        <taxon>Stenomitos</taxon>
    </lineage>
</organism>
<keyword evidence="6" id="KW-1185">Reference proteome</keyword>
<dbReference type="InterPro" id="IPR019775">
    <property type="entry name" value="WD40_repeat_CS"/>
</dbReference>
<dbReference type="InterPro" id="IPR001680">
    <property type="entry name" value="WD40_rpt"/>
</dbReference>
<feature type="repeat" description="WD" evidence="3">
    <location>
        <begin position="776"/>
        <end position="817"/>
    </location>
</feature>
<sequence>MPLHKTRRDRGVILTAQGWARFQTAKVQAECNEMAGDRFTLEELSERMGLSLNTIAKVLGCTEPVDKRSLQWAFRAFGLELNRKDYTHFSVAIENAEALTAVEPPALGSAIDTSTFCGRSEELTRLQQWVLAEQCRLVLLLGIGGIGKSTLAAKLVQQIQAEFEVVVWRSLQNAPPFEEWLESVLPVLLRAQGKDIALPISLDGKRLKLMEGLCSRRCLLILDNAETILSAGQRGQYRSGYEDYGQLLKEIGETCHQSCLLLTSREKPREVVPLEGAERSTRTLLLKGLQPDAGQALFGHKGAFTGTEPEWKSLVEHYSGNPLALRLVAATTQELFSGRIAEIVNYVQQGFAVFDDIRALLQRQCDRLSAMEQEMLFWLAINREPVSLFALSEDLVSTTAKRQLPDAMQSLLRRCLIEKDGERFFLQPVVLEYATNQFVECAVKEIVAQTPEWLKQQALLKAQAKDYVREMQKRLIVAPIAEQLLIQFGSAQAIEQRLKVMLKQQQQQAPRSPNYFAGNLLNLLVSLQIDLRGWDFSDLAVWQSDLRQVNLAGVNFHNADLATSVFTETLGGIISLAFAPDGERLATGDADGKIRLWRVTDGKQLLTLPGHESWVWSISFSPDGQTLASSSEDSAIYLWDIASGQCLQTFQGKTNGVRSVSFSPDGQTFASSSEDSTIYLWDVASGQCLKTFQGTTERTLAIAFSPDGQTIVSGSDDAAIRLWDVQSGQCRHTLQGHTGWLWSVGFSPDGRTIVSGGEDTTVRLWDVQNGQLLRVLSGHTGSIHAVSFSPDGQTIASSGDDATIRLWDVHNGQCLSVLSGHQGRIRAVSFSPDGQTLASGSHDFSIRLWDVPKGRCLKVLQGNSCGIHSISFSADGQTIASGGEDTAIHLWDVHSGQCHTLRGHTRWLYAVNYSPDGQSLVSGGTDQMVGLWNVQERRLRLLQGHTGWVWAVSFHPDGEIFASGSQDATVRLRTVPEGQCLKVLHGHTGWVHSIHFSADGQTLVSGSDDHTLRLWHVQDGQCFKVIHTPRGICSVRFSPDDRTLATGHFDGTVQIWDVQNGQCLQMLPGHTGCAWSVSYAPNVGSGSGTHQMLASGGFDALIRLWDVQNGQCLKVLQGHTEAVFALSFNPNGQILASGSPDETIKLWDVSTGECLKTLRADRLYEGMNIKGAQGLTAAQQAGLRSLGAIET</sequence>
<dbReference type="EMBL" id="PVWK01000086">
    <property type="protein sequence ID" value="PSB27629.1"/>
    <property type="molecule type" value="Genomic_DNA"/>
</dbReference>
<dbReference type="OrthoDB" id="434800at2"/>
<dbReference type="Pfam" id="PF00400">
    <property type="entry name" value="WD40"/>
    <property type="match status" value="9"/>
</dbReference>
<dbReference type="PROSITE" id="PS50082">
    <property type="entry name" value="WD_REPEATS_2"/>
    <property type="match status" value="14"/>
</dbReference>
<keyword evidence="1 3" id="KW-0853">WD repeat</keyword>
<feature type="repeat" description="WD" evidence="3">
    <location>
        <begin position="818"/>
        <end position="859"/>
    </location>
</feature>
<keyword evidence="2" id="KW-0677">Repeat</keyword>
<evidence type="ECO:0000313" key="6">
    <source>
        <dbReference type="Proteomes" id="UP000239576"/>
    </source>
</evidence>
<accession>A0A2T1E4G0</accession>